<keyword evidence="3" id="KW-0812">Transmembrane</keyword>
<evidence type="ECO:0000313" key="5">
    <source>
        <dbReference type="EMBL" id="NIA70422.1"/>
    </source>
</evidence>
<keyword evidence="5" id="KW-0032">Aminotransferase</keyword>
<keyword evidence="2" id="KW-0808">Transferase</keyword>
<sequence>MAFNKSSTSDGPKLEKPKKKTSFRNTKFVIEKSLPAFDAAYDAGVMGVHGLSLDGRRVRLSDGRCVTDFVRCSYLGLDNHPKLIEGAVSAVTRYGSLHWSCARTRLNSNLLRELEERLAILFSARVIAYSTVMVANMGALPLIASGYLTEGVKPVMVFDRLCHVTLAYHKPAMADETKVLTIDHNDIDALEQICQTHKRVAYVADGVYSMGGHAPVAKIQELQNRYGLFLYIDDAHGISIFGEKGEGYARSQFPNELGGLTIIAASLGKGFGASGGILMLGTKRQEDLFRRYSLAYAFSAAPNLAAVGAALASAQVHETAELAKLQKELFDRIRFFDQRVDTVQRGDPLPIRLFPVGNSSKAIYAAQQLLESKLYTSAVFFPTVAQNEAGIRICLSTAHSLGEIDELCEELNNLDNEMISASQLKTA</sequence>
<dbReference type="EMBL" id="JAAQPH010000014">
    <property type="protein sequence ID" value="NIA70422.1"/>
    <property type="molecule type" value="Genomic_DNA"/>
</dbReference>
<evidence type="ECO:0000256" key="2">
    <source>
        <dbReference type="ARBA" id="ARBA00022679"/>
    </source>
</evidence>
<evidence type="ECO:0000256" key="3">
    <source>
        <dbReference type="SAM" id="Phobius"/>
    </source>
</evidence>
<dbReference type="Gene3D" id="3.40.640.10">
    <property type="entry name" value="Type I PLP-dependent aspartate aminotransferase-like (Major domain)"/>
    <property type="match status" value="1"/>
</dbReference>
<dbReference type="InterPro" id="IPR015424">
    <property type="entry name" value="PyrdxlP-dep_Trfase"/>
</dbReference>
<evidence type="ECO:0000313" key="6">
    <source>
        <dbReference type="Proteomes" id="UP000761264"/>
    </source>
</evidence>
<protein>
    <submittedName>
        <fullName evidence="5">Aminotransferase class I/II-fold pyridoxal phosphate-dependent enzyme</fullName>
    </submittedName>
</protein>
<dbReference type="RefSeq" id="WP_167227023.1">
    <property type="nucleotide sequence ID" value="NZ_JAAQPH010000014.1"/>
</dbReference>
<dbReference type="Proteomes" id="UP000761264">
    <property type="component" value="Unassembled WGS sequence"/>
</dbReference>
<dbReference type="InterPro" id="IPR004839">
    <property type="entry name" value="Aminotransferase_I/II_large"/>
</dbReference>
<evidence type="ECO:0000259" key="4">
    <source>
        <dbReference type="Pfam" id="PF00155"/>
    </source>
</evidence>
<dbReference type="SUPFAM" id="SSF53383">
    <property type="entry name" value="PLP-dependent transferases"/>
    <property type="match status" value="1"/>
</dbReference>
<comment type="cofactor">
    <cofactor evidence="1">
        <name>pyridoxal 5'-phosphate</name>
        <dbReference type="ChEBI" id="CHEBI:597326"/>
    </cofactor>
</comment>
<evidence type="ECO:0000256" key="1">
    <source>
        <dbReference type="ARBA" id="ARBA00001933"/>
    </source>
</evidence>
<dbReference type="InterPro" id="IPR015422">
    <property type="entry name" value="PyrdxlP-dep_Trfase_small"/>
</dbReference>
<accession>A0A967KAD9</accession>
<organism evidence="5 6">
    <name type="scientific">Pelagibius litoralis</name>
    <dbReference type="NCBI Taxonomy" id="374515"/>
    <lineage>
        <taxon>Bacteria</taxon>
        <taxon>Pseudomonadati</taxon>
        <taxon>Pseudomonadota</taxon>
        <taxon>Alphaproteobacteria</taxon>
        <taxon>Rhodospirillales</taxon>
        <taxon>Rhodovibrionaceae</taxon>
        <taxon>Pelagibius</taxon>
    </lineage>
</organism>
<feature type="domain" description="Aminotransferase class I/classII large" evidence="4">
    <location>
        <begin position="177"/>
        <end position="411"/>
    </location>
</feature>
<dbReference type="InterPro" id="IPR050087">
    <property type="entry name" value="AON_synthase_class-II"/>
</dbReference>
<proteinExistence type="predicted"/>
<feature type="transmembrane region" description="Helical" evidence="3">
    <location>
        <begin position="292"/>
        <end position="312"/>
    </location>
</feature>
<feature type="transmembrane region" description="Helical" evidence="3">
    <location>
        <begin position="126"/>
        <end position="148"/>
    </location>
</feature>
<dbReference type="InterPro" id="IPR015421">
    <property type="entry name" value="PyrdxlP-dep_Trfase_major"/>
</dbReference>
<keyword evidence="3" id="KW-0472">Membrane</keyword>
<feature type="transmembrane region" description="Helical" evidence="3">
    <location>
        <begin position="257"/>
        <end position="280"/>
    </location>
</feature>
<dbReference type="NCBIfam" id="NF005697">
    <property type="entry name" value="PRK07505.1"/>
    <property type="match status" value="1"/>
</dbReference>
<keyword evidence="3" id="KW-1133">Transmembrane helix</keyword>
<dbReference type="GO" id="GO:0008483">
    <property type="term" value="F:transaminase activity"/>
    <property type="evidence" value="ECO:0007669"/>
    <property type="project" value="UniProtKB-KW"/>
</dbReference>
<dbReference type="GO" id="GO:0030170">
    <property type="term" value="F:pyridoxal phosphate binding"/>
    <property type="evidence" value="ECO:0007669"/>
    <property type="project" value="InterPro"/>
</dbReference>
<dbReference type="Pfam" id="PF00155">
    <property type="entry name" value="Aminotran_1_2"/>
    <property type="match status" value="1"/>
</dbReference>
<reference evidence="5" key="1">
    <citation type="submission" date="2020-03" db="EMBL/GenBank/DDBJ databases">
        <title>Genome of Pelagibius litoralis DSM 21314T.</title>
        <authorList>
            <person name="Wang G."/>
        </authorList>
    </citation>
    <scope>NUCLEOTIDE SEQUENCE</scope>
    <source>
        <strain evidence="5">DSM 21314</strain>
    </source>
</reference>
<dbReference type="PANTHER" id="PTHR13693">
    <property type="entry name" value="CLASS II AMINOTRANSFERASE/8-AMINO-7-OXONONANOATE SYNTHASE"/>
    <property type="match status" value="1"/>
</dbReference>
<dbReference type="Gene3D" id="3.90.1150.10">
    <property type="entry name" value="Aspartate Aminotransferase, domain 1"/>
    <property type="match status" value="1"/>
</dbReference>
<dbReference type="AlphaFoldDB" id="A0A967KAD9"/>
<name>A0A967KAD9_9PROT</name>
<gene>
    <name evidence="5" type="ORF">HBA54_17610</name>
</gene>
<keyword evidence="6" id="KW-1185">Reference proteome</keyword>
<comment type="caution">
    <text evidence="5">The sequence shown here is derived from an EMBL/GenBank/DDBJ whole genome shotgun (WGS) entry which is preliminary data.</text>
</comment>